<evidence type="ECO:0000256" key="3">
    <source>
        <dbReference type="ARBA" id="ARBA00022840"/>
    </source>
</evidence>
<protein>
    <submittedName>
        <fullName evidence="6">Terminase large subunit</fullName>
    </submittedName>
</protein>
<dbReference type="Pfam" id="PF17289">
    <property type="entry name" value="Terminase_6C"/>
    <property type="match status" value="1"/>
</dbReference>
<evidence type="ECO:0000256" key="4">
    <source>
        <dbReference type="ARBA" id="ARBA00023219"/>
    </source>
</evidence>
<dbReference type="Gene3D" id="3.40.50.300">
    <property type="entry name" value="P-loop containing nucleotide triphosphate hydrolases"/>
    <property type="match status" value="1"/>
</dbReference>
<keyword evidence="1" id="KW-1188">Viral release from host cell</keyword>
<dbReference type="InterPro" id="IPR035421">
    <property type="entry name" value="Terminase_6C"/>
</dbReference>
<accession>A0AAE7W9I1</accession>
<name>A0AAE7W9I1_9CAUD</name>
<dbReference type="Proteomes" id="UP000827415">
    <property type="component" value="Segment"/>
</dbReference>
<organism evidence="6 7">
    <name type="scientific">Hafnia phage vB_HpaM_Zyzzx</name>
    <dbReference type="NCBI Taxonomy" id="2836109"/>
    <lineage>
        <taxon>Viruses</taxon>
        <taxon>Duplodnaviria</taxon>
        <taxon>Heunggongvirae</taxon>
        <taxon>Uroviricota</taxon>
        <taxon>Caudoviricetes</taxon>
        <taxon>Andersonviridae</taxon>
        <taxon>Andersonviridae incertae sedis</taxon>
        <taxon>Daniellevirus</taxon>
        <taxon>Daniellevirus Zyzzx</taxon>
    </lineage>
</organism>
<evidence type="ECO:0000256" key="2">
    <source>
        <dbReference type="ARBA" id="ARBA00022741"/>
    </source>
</evidence>
<keyword evidence="2" id="KW-0547">Nucleotide-binding</keyword>
<evidence type="ECO:0000259" key="5">
    <source>
        <dbReference type="Pfam" id="PF17289"/>
    </source>
</evidence>
<dbReference type="EMBL" id="MW749004">
    <property type="protein sequence ID" value="QYA57320.1"/>
    <property type="molecule type" value="Genomic_DNA"/>
</dbReference>
<gene>
    <name evidence="6" type="ORF">ZYZZX_105</name>
</gene>
<dbReference type="NCBIfam" id="TIGR01630">
    <property type="entry name" value="psiM2_ORF9"/>
    <property type="match status" value="1"/>
</dbReference>
<proteinExistence type="predicted"/>
<evidence type="ECO:0000313" key="7">
    <source>
        <dbReference type="Proteomes" id="UP000827415"/>
    </source>
</evidence>
<keyword evidence="4" id="KW-0231">Viral genome packaging</keyword>
<keyword evidence="3" id="KW-0067">ATP-binding</keyword>
<dbReference type="InterPro" id="IPR027417">
    <property type="entry name" value="P-loop_NTPase"/>
</dbReference>
<evidence type="ECO:0000256" key="1">
    <source>
        <dbReference type="ARBA" id="ARBA00022612"/>
    </source>
</evidence>
<evidence type="ECO:0000313" key="6">
    <source>
        <dbReference type="EMBL" id="QYA57320.1"/>
    </source>
</evidence>
<dbReference type="InterPro" id="IPR006517">
    <property type="entry name" value="Phage_terminase_lsu-like_C"/>
</dbReference>
<dbReference type="Pfam" id="PF03237">
    <property type="entry name" value="Terminase_6N"/>
    <property type="match status" value="1"/>
</dbReference>
<reference evidence="6 7" key="1">
    <citation type="submission" date="2021-03" db="EMBL/GenBank/DDBJ databases">
        <authorList>
            <person name="Thompson D.W."/>
            <person name="Brown H.M.F."/>
            <person name="Thompson S.D."/>
            <person name="Grose J.H."/>
        </authorList>
    </citation>
    <scope>NUCLEOTIDE SEQUENCE [LARGE SCALE GENOMIC DNA]</scope>
</reference>
<feature type="domain" description="Terminase large subunit gp17-like C-terminal" evidence="5">
    <location>
        <begin position="349"/>
        <end position="502"/>
    </location>
</feature>
<keyword evidence="7" id="KW-1185">Reference proteome</keyword>
<dbReference type="GO" id="GO:0005524">
    <property type="term" value="F:ATP binding"/>
    <property type="evidence" value="ECO:0007669"/>
    <property type="project" value="UniProtKB-KW"/>
</dbReference>
<sequence>MDLNAIKQKRVQDFKAVREGKLKLSPTVKAICRKYGKDPDKFFPQQVLTLLRYTDEQVELIMRLLTDPDFIAPQAGSQEIFLNTSADIVLYGGAAGSGKTNALLMDALKFIDDPNFRAVYFRKNTTQLDGGLWPDAKKLFSRFGGVAREQAHEINFPSGATIKFTYMELEKHAESHQGIQYSAIYWDEFTHFSRTQVLYLMSRLRSGAEADSYMKCSMNPDRDHFVFDWVEPYLDKNGYPDPTKCGKLRYFVMDGGVLRGYWSEEECIQNHPLDMPKTYTFIQGTIDDNPVLDFIEPKYRATLEQNSPINVARLRYGNWLARAEGSNYFQREWCEIVDAPPKDAVRVRSYDLAATLPSEKNPDPDYTAGVRMSKSKLDGCYYVEHVEKFRDRPSGVESRLIALANQDSSKTRITIPQDPGAAGKSYASSLIRKLAERGYHARAKPTNKDKVTRFAPFSAAAEAGLVKVVRGSWNDDFFTELEGFTGDGRGHDDQVDATSDAFTTLNEVKFLKTPSMGVVPKMVRDNPYQGLRY</sequence>